<dbReference type="KEGG" id="apro:F751_6030"/>
<reference evidence="1 2" key="1">
    <citation type="journal article" date="2014" name="BMC Genomics">
        <title>Oil accumulation mechanisms of the oleaginous microalga Chlorella protothecoides revealed through its genome, transcriptomes, and proteomes.</title>
        <authorList>
            <person name="Gao C."/>
            <person name="Wang Y."/>
            <person name="Shen Y."/>
            <person name="Yan D."/>
            <person name="He X."/>
            <person name="Dai J."/>
            <person name="Wu Q."/>
        </authorList>
    </citation>
    <scope>NUCLEOTIDE SEQUENCE [LARGE SCALE GENOMIC DNA]</scope>
    <source>
        <strain evidence="1 2">0710</strain>
    </source>
</reference>
<dbReference type="RefSeq" id="XP_011396348.1">
    <property type="nucleotide sequence ID" value="XM_011398046.1"/>
</dbReference>
<name>A0A087SCM2_AUXPR</name>
<protein>
    <submittedName>
        <fullName evidence="1">Uncharacterized protein</fullName>
    </submittedName>
</protein>
<dbReference type="GeneID" id="23617421"/>
<evidence type="ECO:0000313" key="1">
    <source>
        <dbReference type="EMBL" id="KFM23476.1"/>
    </source>
</evidence>
<accession>A0A087SCM2</accession>
<proteinExistence type="predicted"/>
<organism evidence="1 2">
    <name type="scientific">Auxenochlorella protothecoides</name>
    <name type="common">Green microalga</name>
    <name type="synonym">Chlorella protothecoides</name>
    <dbReference type="NCBI Taxonomy" id="3075"/>
    <lineage>
        <taxon>Eukaryota</taxon>
        <taxon>Viridiplantae</taxon>
        <taxon>Chlorophyta</taxon>
        <taxon>core chlorophytes</taxon>
        <taxon>Trebouxiophyceae</taxon>
        <taxon>Chlorellales</taxon>
        <taxon>Chlorellaceae</taxon>
        <taxon>Auxenochlorella</taxon>
    </lineage>
</organism>
<sequence>MIMLICYEIKVLAPGREGAQVPADAVSHAGAAGKSQGSRAVLHVLFHRRAR</sequence>
<evidence type="ECO:0000313" key="2">
    <source>
        <dbReference type="Proteomes" id="UP000028924"/>
    </source>
</evidence>
<gene>
    <name evidence="1" type="ORF">F751_6030</name>
</gene>
<keyword evidence="2" id="KW-1185">Reference proteome</keyword>
<dbReference type="Proteomes" id="UP000028924">
    <property type="component" value="Unassembled WGS sequence"/>
</dbReference>
<dbReference type="AlphaFoldDB" id="A0A087SCM2"/>
<dbReference type="EMBL" id="KL662092">
    <property type="protein sequence ID" value="KFM23476.1"/>
    <property type="molecule type" value="Genomic_DNA"/>
</dbReference>